<dbReference type="Pfam" id="PF06241">
    <property type="entry name" value="Castor_Poll_mid"/>
    <property type="match status" value="1"/>
</dbReference>
<dbReference type="GO" id="GO:0006811">
    <property type="term" value="P:monoatomic ion transport"/>
    <property type="evidence" value="ECO:0007669"/>
    <property type="project" value="UniProtKB-KW"/>
</dbReference>
<name>A0A918S122_9GAMM</name>
<accession>A0A918S122</accession>
<organism evidence="10 11">
    <name type="scientific">Arenicella chitinivorans</name>
    <dbReference type="NCBI Taxonomy" id="1329800"/>
    <lineage>
        <taxon>Bacteria</taxon>
        <taxon>Pseudomonadati</taxon>
        <taxon>Pseudomonadota</taxon>
        <taxon>Gammaproteobacteria</taxon>
        <taxon>Arenicellales</taxon>
        <taxon>Arenicellaceae</taxon>
        <taxon>Arenicella</taxon>
    </lineage>
</organism>
<dbReference type="AlphaFoldDB" id="A0A918S122"/>
<evidence type="ECO:0000256" key="3">
    <source>
        <dbReference type="ARBA" id="ARBA00022692"/>
    </source>
</evidence>
<dbReference type="PANTHER" id="PTHR31563">
    <property type="entry name" value="ION CHANNEL POLLUX-RELATED"/>
    <property type="match status" value="1"/>
</dbReference>
<evidence type="ECO:0000256" key="5">
    <source>
        <dbReference type="ARBA" id="ARBA00023065"/>
    </source>
</evidence>
<gene>
    <name evidence="10" type="ORF">GCM10008090_30470</name>
</gene>
<keyword evidence="6 8" id="KW-0472">Membrane</keyword>
<keyword evidence="11" id="KW-1185">Reference proteome</keyword>
<reference evidence="10" key="1">
    <citation type="journal article" date="2014" name="Int. J. Syst. Evol. Microbiol.">
        <title>Complete genome sequence of Corynebacterium casei LMG S-19264T (=DSM 44701T), isolated from a smear-ripened cheese.</title>
        <authorList>
            <consortium name="US DOE Joint Genome Institute (JGI-PGF)"/>
            <person name="Walter F."/>
            <person name="Albersmeier A."/>
            <person name="Kalinowski J."/>
            <person name="Ruckert C."/>
        </authorList>
    </citation>
    <scope>NUCLEOTIDE SEQUENCE</scope>
    <source>
        <strain evidence="10">KCTC 12711</strain>
    </source>
</reference>
<evidence type="ECO:0000256" key="7">
    <source>
        <dbReference type="SAM" id="MobiDB-lite"/>
    </source>
</evidence>
<feature type="compositionally biased region" description="Polar residues" evidence="7">
    <location>
        <begin position="92"/>
        <end position="108"/>
    </location>
</feature>
<dbReference type="GO" id="GO:0012505">
    <property type="term" value="C:endomembrane system"/>
    <property type="evidence" value="ECO:0007669"/>
    <property type="project" value="UniProtKB-SubCell"/>
</dbReference>
<protein>
    <recommendedName>
        <fullName evidence="9">CASTOR/POLLUX/SYM8 ion channel conserved domain-containing protein</fullName>
    </recommendedName>
</protein>
<reference evidence="10" key="2">
    <citation type="submission" date="2020-09" db="EMBL/GenBank/DDBJ databases">
        <authorList>
            <person name="Sun Q."/>
            <person name="Kim S."/>
        </authorList>
    </citation>
    <scope>NUCLEOTIDE SEQUENCE</scope>
    <source>
        <strain evidence="10">KCTC 12711</strain>
    </source>
</reference>
<dbReference type="EMBL" id="BMXA01000007">
    <property type="protein sequence ID" value="GHA18768.1"/>
    <property type="molecule type" value="Genomic_DNA"/>
</dbReference>
<sequence>MSTKYHVVFSGQTQAGVDPLIVAQKLARGLKKEPEYIDVLLSGKPVVVSRTSNPNRANLVVSQLEKIGAIVELKTVDNEVAVVADQTDAHSVTEATQARAQSNTSPIESQPDDESSIGVTLLNKLQYRFDTFMARGSTSSFKALLFVFLAIFLIVAGLRGLMHWFSPDLTQQYEGLDFLGNLYITFLQLTDPGNMAQDILSSFWYKLFAIVAGLAGVILLSALVAVITTGLDQKLSELKRGRSKVIEAGHTLIIGWDEQRVIEILRELVWANESEDDAAVVILADRDKQEIDDVLRLRMPDTKTTRVVTRSGKGTILVNLDMVSIESAKSVIVLAACSDTDTDAAKTASDAMVIQTVLAATTKSVNKEDYAIVAEVYNDTYRDIIENTFPEYVVTLDTANILAKLLVQTSRSVGLSVVYNEILSFDGCEMYFYAADWRLAEFGKLAYHFPDGVPIGVRHASGELLINPPRGYMMQDDDEVLIVADDDSTIDYQAQPLVSPRVIPPLNTRADQGTERELIVGWNHKTETILKEFADYVKEGSVIDVVIHNASQSEQDELTRIDAEIDNIKINLIDINPLDRASLVSIQPDRYGNIIILASAHKDKDTQQVDSENIVTLLLLRSIFQGIDQSGRETKLITEVLESQNYELIARAGVKDMIISNRLVSMITAQISESRHIKDVYDDIFQEDGSEIYLKPMTLYFDSFPVQANFADLISAAQNREEVCFGVKIKALETNQAENSGVELIPLKDKMFTLNPDDCLVVVAEDEL</sequence>
<feature type="transmembrane region" description="Helical" evidence="8">
    <location>
        <begin position="203"/>
        <end position="231"/>
    </location>
</feature>
<evidence type="ECO:0000256" key="6">
    <source>
        <dbReference type="ARBA" id="ARBA00023136"/>
    </source>
</evidence>
<comment type="caution">
    <text evidence="10">The sequence shown here is derived from an EMBL/GenBank/DDBJ whole genome shotgun (WGS) entry which is preliminary data.</text>
</comment>
<proteinExistence type="predicted"/>
<dbReference type="InterPro" id="IPR044849">
    <property type="entry name" value="CASTOR/POLLUX/SYM8-like"/>
</dbReference>
<evidence type="ECO:0000313" key="10">
    <source>
        <dbReference type="EMBL" id="GHA18768.1"/>
    </source>
</evidence>
<keyword evidence="5" id="KW-0406">Ion transport</keyword>
<keyword evidence="3 8" id="KW-0812">Transmembrane</keyword>
<dbReference type="Proteomes" id="UP000614811">
    <property type="component" value="Unassembled WGS sequence"/>
</dbReference>
<evidence type="ECO:0000313" key="11">
    <source>
        <dbReference type="Proteomes" id="UP000614811"/>
    </source>
</evidence>
<dbReference type="RefSeq" id="WP_189402573.1">
    <property type="nucleotide sequence ID" value="NZ_BMXA01000007.1"/>
</dbReference>
<feature type="region of interest" description="Disordered" evidence="7">
    <location>
        <begin position="92"/>
        <end position="114"/>
    </location>
</feature>
<evidence type="ECO:0000256" key="2">
    <source>
        <dbReference type="ARBA" id="ARBA00022448"/>
    </source>
</evidence>
<dbReference type="PANTHER" id="PTHR31563:SF10">
    <property type="entry name" value="ION CHANNEL POLLUX-RELATED"/>
    <property type="match status" value="1"/>
</dbReference>
<evidence type="ECO:0000256" key="1">
    <source>
        <dbReference type="ARBA" id="ARBA00004127"/>
    </source>
</evidence>
<dbReference type="InterPro" id="IPR010420">
    <property type="entry name" value="CASTOR/POLLUX/SYM8_dom"/>
</dbReference>
<feature type="transmembrane region" description="Helical" evidence="8">
    <location>
        <begin position="143"/>
        <end position="165"/>
    </location>
</feature>
<evidence type="ECO:0000259" key="9">
    <source>
        <dbReference type="Pfam" id="PF06241"/>
    </source>
</evidence>
<comment type="subcellular location">
    <subcellularLocation>
        <location evidence="1">Endomembrane system</location>
        <topology evidence="1">Multi-pass membrane protein</topology>
    </subcellularLocation>
</comment>
<keyword evidence="4 8" id="KW-1133">Transmembrane helix</keyword>
<keyword evidence="2" id="KW-0813">Transport</keyword>
<evidence type="ECO:0000256" key="8">
    <source>
        <dbReference type="SAM" id="Phobius"/>
    </source>
</evidence>
<feature type="domain" description="CASTOR/POLLUX/SYM8 ion channel conserved" evidence="9">
    <location>
        <begin position="400"/>
        <end position="493"/>
    </location>
</feature>
<evidence type="ECO:0000256" key="4">
    <source>
        <dbReference type="ARBA" id="ARBA00022989"/>
    </source>
</evidence>
<dbReference type="Gene3D" id="3.40.50.720">
    <property type="entry name" value="NAD(P)-binding Rossmann-like Domain"/>
    <property type="match status" value="2"/>
</dbReference>